<evidence type="ECO:0000313" key="2">
    <source>
        <dbReference type="EMBL" id="KAF2308529.1"/>
    </source>
</evidence>
<gene>
    <name evidence="2" type="ORF">GH714_010371</name>
</gene>
<keyword evidence="3" id="KW-1185">Reference proteome</keyword>
<feature type="region of interest" description="Disordered" evidence="1">
    <location>
        <begin position="110"/>
        <end position="147"/>
    </location>
</feature>
<comment type="caution">
    <text evidence="2">The sequence shown here is derived from an EMBL/GenBank/DDBJ whole genome shotgun (WGS) entry which is preliminary data.</text>
</comment>
<evidence type="ECO:0000313" key="3">
    <source>
        <dbReference type="Proteomes" id="UP000467840"/>
    </source>
</evidence>
<organism evidence="2 3">
    <name type="scientific">Hevea brasiliensis</name>
    <name type="common">Para rubber tree</name>
    <name type="synonym">Siphonia brasiliensis</name>
    <dbReference type="NCBI Taxonomy" id="3981"/>
    <lineage>
        <taxon>Eukaryota</taxon>
        <taxon>Viridiplantae</taxon>
        <taxon>Streptophyta</taxon>
        <taxon>Embryophyta</taxon>
        <taxon>Tracheophyta</taxon>
        <taxon>Spermatophyta</taxon>
        <taxon>Magnoliopsida</taxon>
        <taxon>eudicotyledons</taxon>
        <taxon>Gunneridae</taxon>
        <taxon>Pentapetalae</taxon>
        <taxon>rosids</taxon>
        <taxon>fabids</taxon>
        <taxon>Malpighiales</taxon>
        <taxon>Euphorbiaceae</taxon>
        <taxon>Crotonoideae</taxon>
        <taxon>Micrandreae</taxon>
        <taxon>Hevea</taxon>
    </lineage>
</organism>
<protein>
    <submittedName>
        <fullName evidence="2">Uncharacterized protein</fullName>
    </submittedName>
</protein>
<dbReference type="PANTHER" id="PTHR33095">
    <property type="entry name" value="OS07G0619500 PROTEIN"/>
    <property type="match status" value="1"/>
</dbReference>
<reference evidence="2 3" key="1">
    <citation type="journal article" date="2020" name="Mol. Plant">
        <title>The Chromosome-Based Rubber Tree Genome Provides New Insights into Spurge Genome Evolution and Rubber Biosynthesis.</title>
        <authorList>
            <person name="Liu J."/>
            <person name="Shi C."/>
            <person name="Shi C.C."/>
            <person name="Li W."/>
            <person name="Zhang Q.J."/>
            <person name="Zhang Y."/>
            <person name="Li K."/>
            <person name="Lu H.F."/>
            <person name="Shi C."/>
            <person name="Zhu S.T."/>
            <person name="Xiao Z.Y."/>
            <person name="Nan H."/>
            <person name="Yue Y."/>
            <person name="Zhu X.G."/>
            <person name="Wu Y."/>
            <person name="Hong X.N."/>
            <person name="Fan G.Y."/>
            <person name="Tong Y."/>
            <person name="Zhang D."/>
            <person name="Mao C.L."/>
            <person name="Liu Y.L."/>
            <person name="Hao S.J."/>
            <person name="Liu W.Q."/>
            <person name="Lv M.Q."/>
            <person name="Zhang H.B."/>
            <person name="Liu Y."/>
            <person name="Hu-Tang G.R."/>
            <person name="Wang J.P."/>
            <person name="Wang J.H."/>
            <person name="Sun Y.H."/>
            <person name="Ni S.B."/>
            <person name="Chen W.B."/>
            <person name="Zhang X.C."/>
            <person name="Jiao Y.N."/>
            <person name="Eichler E.E."/>
            <person name="Li G.H."/>
            <person name="Liu X."/>
            <person name="Gao L.Z."/>
        </authorList>
    </citation>
    <scope>NUCLEOTIDE SEQUENCE [LARGE SCALE GENOMIC DNA]</scope>
    <source>
        <strain evidence="3">cv. GT1</strain>
        <tissue evidence="2">Leaf</tissue>
    </source>
</reference>
<dbReference type="PANTHER" id="PTHR33095:SF101">
    <property type="entry name" value="DUF1645 DOMAIN-CONTAINING PROTEIN"/>
    <property type="match status" value="1"/>
</dbReference>
<dbReference type="Pfam" id="PF07816">
    <property type="entry name" value="DUF1645"/>
    <property type="match status" value="1"/>
</dbReference>
<name>A0A6A6M996_HEVBR</name>
<feature type="region of interest" description="Disordered" evidence="1">
    <location>
        <begin position="160"/>
        <end position="187"/>
    </location>
</feature>
<dbReference type="EMBL" id="JAAGAX010000007">
    <property type="protein sequence ID" value="KAF2308529.1"/>
    <property type="molecule type" value="Genomic_DNA"/>
</dbReference>
<proteinExistence type="predicted"/>
<dbReference type="Proteomes" id="UP000467840">
    <property type="component" value="Chromosome 17"/>
</dbReference>
<accession>A0A6A6M996</accession>
<feature type="compositionally biased region" description="Low complexity" evidence="1">
    <location>
        <begin position="162"/>
        <end position="175"/>
    </location>
</feature>
<feature type="compositionally biased region" description="Basic and acidic residues" evidence="1">
    <location>
        <begin position="110"/>
        <end position="120"/>
    </location>
</feature>
<dbReference type="AlphaFoldDB" id="A0A6A6M996"/>
<evidence type="ECO:0000256" key="1">
    <source>
        <dbReference type="SAM" id="MobiDB-lite"/>
    </source>
</evidence>
<dbReference type="InterPro" id="IPR012442">
    <property type="entry name" value="DUF1645_plant"/>
</dbReference>
<feature type="region of interest" description="Disordered" evidence="1">
    <location>
        <begin position="216"/>
        <end position="237"/>
    </location>
</feature>
<sequence length="300" mass="33701">METQELFRMQDLGSTVSFSPSFNSYSSDQLADIADKVGKEEANNMVTVFTNQNDNHSSGSSSSDEDDVDFEFVLVGSNPDFCTATDEDHKVAFPIFPLFDRDLLLKYENESKDQSQDHKSSTVRLPLENMFIEDRDPPSSSSGTDAYELDGILPETYCVWTPQKSSPSPSPNRSPSRCKKSNSTGSSSKQRWRLLDLLHLRRCSSDGKESFIFLNPDHNHHHDNNNNINSGKKEEKVEKGKIVTAKAGMPKGKVSAHELFYIRNKALKEGDKRKSYLPYRQGLVGFFANVNGPGRNFPPF</sequence>